<dbReference type="Proteomes" id="UP001595632">
    <property type="component" value="Unassembled WGS sequence"/>
</dbReference>
<proteinExistence type="predicted"/>
<organism evidence="2 3">
    <name type="scientific">Psychromarinibacter halotolerans</name>
    <dbReference type="NCBI Taxonomy" id="1775175"/>
    <lineage>
        <taxon>Bacteria</taxon>
        <taxon>Pseudomonadati</taxon>
        <taxon>Pseudomonadota</taxon>
        <taxon>Alphaproteobacteria</taxon>
        <taxon>Rhodobacterales</taxon>
        <taxon>Paracoccaceae</taxon>
        <taxon>Psychromarinibacter</taxon>
    </lineage>
</organism>
<dbReference type="Gene3D" id="3.10.450.50">
    <property type="match status" value="1"/>
</dbReference>
<comment type="caution">
    <text evidence="2">The sequence shown here is derived from an EMBL/GenBank/DDBJ whole genome shotgun (WGS) entry which is preliminary data.</text>
</comment>
<feature type="domain" description="DUF4440" evidence="1">
    <location>
        <begin position="9"/>
        <end position="109"/>
    </location>
</feature>
<evidence type="ECO:0000313" key="2">
    <source>
        <dbReference type="EMBL" id="MFC3143290.1"/>
    </source>
</evidence>
<name>A0ABV7GSZ3_9RHOB</name>
<dbReference type="EMBL" id="JBHRTB010000010">
    <property type="protein sequence ID" value="MFC3143290.1"/>
    <property type="molecule type" value="Genomic_DNA"/>
</dbReference>
<dbReference type="InterPro" id="IPR027843">
    <property type="entry name" value="DUF4440"/>
</dbReference>
<dbReference type="Pfam" id="PF14534">
    <property type="entry name" value="DUF4440"/>
    <property type="match status" value="1"/>
</dbReference>
<protein>
    <submittedName>
        <fullName evidence="2">DUF4440 domain-containing protein</fullName>
    </submittedName>
</protein>
<dbReference type="InterPro" id="IPR032710">
    <property type="entry name" value="NTF2-like_dom_sf"/>
</dbReference>
<sequence>MTDTAFFTDLETRVWQALVDGDAAADAALLADDFLGVYSTGFYGRDGHVDQLSSGPTVADFALSQARTVALGEGRVLLAYRADYRRTGATVPEAMYVSSIWERRGDAWLNTFSQDSNAADPAPV</sequence>
<dbReference type="RefSeq" id="WP_275633261.1">
    <property type="nucleotide sequence ID" value="NZ_JARGYD010000004.1"/>
</dbReference>
<accession>A0ABV7GSZ3</accession>
<reference evidence="3" key="1">
    <citation type="journal article" date="2019" name="Int. J. Syst. Evol. Microbiol.">
        <title>The Global Catalogue of Microorganisms (GCM) 10K type strain sequencing project: providing services to taxonomists for standard genome sequencing and annotation.</title>
        <authorList>
            <consortium name="The Broad Institute Genomics Platform"/>
            <consortium name="The Broad Institute Genome Sequencing Center for Infectious Disease"/>
            <person name="Wu L."/>
            <person name="Ma J."/>
        </authorList>
    </citation>
    <scope>NUCLEOTIDE SEQUENCE [LARGE SCALE GENOMIC DNA]</scope>
    <source>
        <strain evidence="3">KCTC 52366</strain>
    </source>
</reference>
<evidence type="ECO:0000313" key="3">
    <source>
        <dbReference type="Proteomes" id="UP001595632"/>
    </source>
</evidence>
<gene>
    <name evidence="2" type="ORF">ACFOGP_11250</name>
</gene>
<dbReference type="SUPFAM" id="SSF54427">
    <property type="entry name" value="NTF2-like"/>
    <property type="match status" value="1"/>
</dbReference>
<evidence type="ECO:0000259" key="1">
    <source>
        <dbReference type="Pfam" id="PF14534"/>
    </source>
</evidence>
<keyword evidence="3" id="KW-1185">Reference proteome</keyword>